<sequence length="219" mass="22733">MTGTMSCGCDDTRPRVWNTILFALAASTLVLAQNVENFTGSLQIVNGQGTYSGTSGGGDSGNAAGSPAVQAQCPANYPVSCTNIQQPYFCCPADNYCSWANSQVACCPNGKTCSGYAQPITTIYQQQQQQPTAVVVAPAAVTTYYQEPHTPVEAGGYAGQYCKTLVAVGPGLPTTEAGDCGTILIVEADAIQAAVVSWMKAIGMVVGLQLLGGVLFMHR</sequence>
<evidence type="ECO:0000256" key="1">
    <source>
        <dbReference type="SAM" id="Phobius"/>
    </source>
</evidence>
<dbReference type="OrthoDB" id="2426396at2759"/>
<evidence type="ECO:0000256" key="2">
    <source>
        <dbReference type="SAM" id="SignalP"/>
    </source>
</evidence>
<dbReference type="Proteomes" id="UP000799539">
    <property type="component" value="Unassembled WGS sequence"/>
</dbReference>
<keyword evidence="1" id="KW-0472">Membrane</keyword>
<keyword evidence="1" id="KW-0812">Transmembrane</keyword>
<feature type="signal peptide" evidence="2">
    <location>
        <begin position="1"/>
        <end position="32"/>
    </location>
</feature>
<keyword evidence="2" id="KW-0732">Signal</keyword>
<dbReference type="EMBL" id="ML992669">
    <property type="protein sequence ID" value="KAF2214012.1"/>
    <property type="molecule type" value="Genomic_DNA"/>
</dbReference>
<evidence type="ECO:0000313" key="3">
    <source>
        <dbReference type="EMBL" id="KAF2214012.1"/>
    </source>
</evidence>
<name>A0A6A6FKN5_9PEZI</name>
<organism evidence="3 4">
    <name type="scientific">Cercospora zeae-maydis SCOH1-5</name>
    <dbReference type="NCBI Taxonomy" id="717836"/>
    <lineage>
        <taxon>Eukaryota</taxon>
        <taxon>Fungi</taxon>
        <taxon>Dikarya</taxon>
        <taxon>Ascomycota</taxon>
        <taxon>Pezizomycotina</taxon>
        <taxon>Dothideomycetes</taxon>
        <taxon>Dothideomycetidae</taxon>
        <taxon>Mycosphaerellales</taxon>
        <taxon>Mycosphaerellaceae</taxon>
        <taxon>Cercospora</taxon>
    </lineage>
</organism>
<dbReference type="AlphaFoldDB" id="A0A6A6FKN5"/>
<reference evidence="3" key="1">
    <citation type="journal article" date="2020" name="Stud. Mycol.">
        <title>101 Dothideomycetes genomes: a test case for predicting lifestyles and emergence of pathogens.</title>
        <authorList>
            <person name="Haridas S."/>
            <person name="Albert R."/>
            <person name="Binder M."/>
            <person name="Bloem J."/>
            <person name="Labutti K."/>
            <person name="Salamov A."/>
            <person name="Andreopoulos B."/>
            <person name="Baker S."/>
            <person name="Barry K."/>
            <person name="Bills G."/>
            <person name="Bluhm B."/>
            <person name="Cannon C."/>
            <person name="Castanera R."/>
            <person name="Culley D."/>
            <person name="Daum C."/>
            <person name="Ezra D."/>
            <person name="Gonzalez J."/>
            <person name="Henrissat B."/>
            <person name="Kuo A."/>
            <person name="Liang C."/>
            <person name="Lipzen A."/>
            <person name="Lutzoni F."/>
            <person name="Magnuson J."/>
            <person name="Mondo S."/>
            <person name="Nolan M."/>
            <person name="Ohm R."/>
            <person name="Pangilinan J."/>
            <person name="Park H.-J."/>
            <person name="Ramirez L."/>
            <person name="Alfaro M."/>
            <person name="Sun H."/>
            <person name="Tritt A."/>
            <person name="Yoshinaga Y."/>
            <person name="Zwiers L.-H."/>
            <person name="Turgeon B."/>
            <person name="Goodwin S."/>
            <person name="Spatafora J."/>
            <person name="Crous P."/>
            <person name="Grigoriev I."/>
        </authorList>
    </citation>
    <scope>NUCLEOTIDE SEQUENCE</scope>
    <source>
        <strain evidence="3">SCOH1-5</strain>
    </source>
</reference>
<proteinExistence type="predicted"/>
<feature type="transmembrane region" description="Helical" evidence="1">
    <location>
        <begin position="198"/>
        <end position="217"/>
    </location>
</feature>
<protein>
    <recommendedName>
        <fullName evidence="5">Granulins domain-containing protein</fullName>
    </recommendedName>
</protein>
<feature type="chain" id="PRO_5025457104" description="Granulins domain-containing protein" evidence="2">
    <location>
        <begin position="33"/>
        <end position="219"/>
    </location>
</feature>
<evidence type="ECO:0000313" key="4">
    <source>
        <dbReference type="Proteomes" id="UP000799539"/>
    </source>
</evidence>
<accession>A0A6A6FKN5</accession>
<keyword evidence="4" id="KW-1185">Reference proteome</keyword>
<keyword evidence="1" id="KW-1133">Transmembrane helix</keyword>
<gene>
    <name evidence="3" type="ORF">CERZMDRAFT_105590</name>
</gene>
<evidence type="ECO:0008006" key="5">
    <source>
        <dbReference type="Google" id="ProtNLM"/>
    </source>
</evidence>